<gene>
    <name evidence="2" type="ORF">PSON_ATCC_30995.1.T0580314</name>
</gene>
<keyword evidence="1" id="KW-0472">Membrane</keyword>
<organism evidence="2 3">
    <name type="scientific">Paramecium sonneborni</name>
    <dbReference type="NCBI Taxonomy" id="65129"/>
    <lineage>
        <taxon>Eukaryota</taxon>
        <taxon>Sar</taxon>
        <taxon>Alveolata</taxon>
        <taxon>Ciliophora</taxon>
        <taxon>Intramacronucleata</taxon>
        <taxon>Oligohymenophorea</taxon>
        <taxon>Peniculida</taxon>
        <taxon>Parameciidae</taxon>
        <taxon>Paramecium</taxon>
    </lineage>
</organism>
<dbReference type="Proteomes" id="UP000692954">
    <property type="component" value="Unassembled WGS sequence"/>
</dbReference>
<sequence length="143" mass="16752">MYISGYNNGATIPSGYVTLKNCSTMIVYLSIINCLSKFDFNCPVFLTVLFILLYLSNSINQHENKILRYIFYLTVVTIILDVIWFLSNLKIKMMKYSSQEASESLEYLQWNSYYGLHIMELILSSLICLFKIPFIYKCWQLSN</sequence>
<feature type="transmembrane region" description="Helical" evidence="1">
    <location>
        <begin position="38"/>
        <end position="57"/>
    </location>
</feature>
<keyword evidence="1" id="KW-1133">Transmembrane helix</keyword>
<name>A0A8S1NJN3_9CILI</name>
<evidence type="ECO:0000256" key="1">
    <source>
        <dbReference type="SAM" id="Phobius"/>
    </source>
</evidence>
<comment type="caution">
    <text evidence="2">The sequence shown here is derived from an EMBL/GenBank/DDBJ whole genome shotgun (WGS) entry which is preliminary data.</text>
</comment>
<dbReference type="AlphaFoldDB" id="A0A8S1NJN3"/>
<reference evidence="2" key="1">
    <citation type="submission" date="2021-01" db="EMBL/GenBank/DDBJ databases">
        <authorList>
            <consortium name="Genoscope - CEA"/>
            <person name="William W."/>
        </authorList>
    </citation>
    <scope>NUCLEOTIDE SEQUENCE</scope>
</reference>
<proteinExistence type="predicted"/>
<evidence type="ECO:0000313" key="2">
    <source>
        <dbReference type="EMBL" id="CAD8092262.1"/>
    </source>
</evidence>
<accession>A0A8S1NJN3</accession>
<dbReference type="OrthoDB" id="285659at2759"/>
<dbReference type="EMBL" id="CAJJDN010000058">
    <property type="protein sequence ID" value="CAD8092262.1"/>
    <property type="molecule type" value="Genomic_DNA"/>
</dbReference>
<feature type="transmembrane region" description="Helical" evidence="1">
    <location>
        <begin position="69"/>
        <end position="87"/>
    </location>
</feature>
<keyword evidence="1" id="KW-0812">Transmembrane</keyword>
<keyword evidence="3" id="KW-1185">Reference proteome</keyword>
<evidence type="ECO:0000313" key="3">
    <source>
        <dbReference type="Proteomes" id="UP000692954"/>
    </source>
</evidence>
<feature type="transmembrane region" description="Helical" evidence="1">
    <location>
        <begin position="114"/>
        <end position="136"/>
    </location>
</feature>
<protein>
    <submittedName>
        <fullName evidence="2">Uncharacterized protein</fullName>
    </submittedName>
</protein>